<proteinExistence type="predicted"/>
<protein>
    <submittedName>
        <fullName evidence="1">Uncharacterized protein</fullName>
    </submittedName>
</protein>
<evidence type="ECO:0000313" key="2">
    <source>
        <dbReference type="Proteomes" id="UP000672009"/>
    </source>
</evidence>
<keyword evidence="2" id="KW-1185">Reference proteome</keyword>
<name>A0A975FAY3_9GAMM</name>
<reference evidence="1" key="1">
    <citation type="submission" date="2021-04" db="EMBL/GenBank/DDBJ databases">
        <title>Genomics, taxonomy and metabolism of representatives of sulfur bacteria of the genus Thiothrix: Thiothrix fructosivorans QT, Thiothrix unzii A1T and three new species, Thiothrix subterranea sp. nov., Thiothrix litoralis sp. nov. and 'Candidatus Thiothrix anitrata' sp. nov.</title>
        <authorList>
            <person name="Ravin N.V."/>
            <person name="Smolyakov D."/>
            <person name="Rudenko T.S."/>
            <person name="Mardanov A.V."/>
            <person name="Beletsky A.V."/>
            <person name="Markov N.D."/>
            <person name="Fomenkov A.I."/>
            <person name="Roberts R.J."/>
            <person name="Karnachuk O.V."/>
            <person name="Novikov A."/>
            <person name="Grabovich M.Y."/>
        </authorList>
    </citation>
    <scope>NUCLEOTIDE SEQUENCE</scope>
    <source>
        <strain evidence="1">A1</strain>
    </source>
</reference>
<dbReference type="RefSeq" id="WP_210220117.1">
    <property type="nucleotide sequence ID" value="NZ_CP072793.1"/>
</dbReference>
<gene>
    <name evidence="1" type="ORF">J9260_06015</name>
</gene>
<dbReference type="AlphaFoldDB" id="A0A975FAY3"/>
<sequence length="130" mass="14906">MAIETQTHTFRSVATTVSGEFAENMTYPASAQVTLIKAHWDEVRLLLESLPSSVLTIDMILDGQDDFFSDEGDEVDPALLEDCPQFHCYRFHRYGEISAFTFTFYLVLVSKFHETYVEYELVMDSEQEGV</sequence>
<accession>A0A975FAY3</accession>
<dbReference type="EMBL" id="CP072793">
    <property type="protein sequence ID" value="QTR54641.1"/>
    <property type="molecule type" value="Genomic_DNA"/>
</dbReference>
<dbReference type="Proteomes" id="UP000672009">
    <property type="component" value="Chromosome"/>
</dbReference>
<organism evidence="1 2">
    <name type="scientific">Thiothrix unzii</name>
    <dbReference type="NCBI Taxonomy" id="111769"/>
    <lineage>
        <taxon>Bacteria</taxon>
        <taxon>Pseudomonadati</taxon>
        <taxon>Pseudomonadota</taxon>
        <taxon>Gammaproteobacteria</taxon>
        <taxon>Thiotrichales</taxon>
        <taxon>Thiotrichaceae</taxon>
        <taxon>Thiothrix</taxon>
    </lineage>
</organism>
<evidence type="ECO:0000313" key="1">
    <source>
        <dbReference type="EMBL" id="QTR54641.1"/>
    </source>
</evidence>
<dbReference type="KEGG" id="tun:J9260_06015"/>